<dbReference type="GO" id="GO:0009253">
    <property type="term" value="P:peptidoglycan catabolic process"/>
    <property type="evidence" value="ECO:0007669"/>
    <property type="project" value="InterPro"/>
</dbReference>
<sequence length="305" mass="34901">MFKMKYIIEQEFLPAKTLRRPAIKNRGIEFIVAHDTGNDGSTATGNVNYFRNSANEIEASAHVFIDDKRIIECIPLDEKAWHVRYNVTTDNELYGCDANDKAIGVELCYSSRKGSINNTESYKRYVWYIAYLCDTYNLDPMKKISGHNELDPSRKSDPFKNALKTMGISKQKFLIDVAEELKECQTNDPNYSVYQNNNHLKDFSILDNAIKYAQKWANASVRQKSDGSFVWSNMTKVDDEIMKMEAWQKTLLVEGLHKLSQINGKNGSPLIDSPQMWIKKVNEGTLTTDELAIINFALITRQVVN</sequence>
<dbReference type="InterPro" id="IPR002502">
    <property type="entry name" value="Amidase_domain"/>
</dbReference>
<evidence type="ECO:0000313" key="7">
    <source>
        <dbReference type="Proteomes" id="UP000460318"/>
    </source>
</evidence>
<dbReference type="CDD" id="cd06583">
    <property type="entry name" value="PGRP"/>
    <property type="match status" value="1"/>
</dbReference>
<evidence type="ECO:0000256" key="3">
    <source>
        <dbReference type="ARBA" id="ARBA00022801"/>
    </source>
</evidence>
<comment type="caution">
    <text evidence="6">The sequence shown here is derived from an EMBL/GenBank/DDBJ whole genome shotgun (WGS) entry which is preliminary data.</text>
</comment>
<gene>
    <name evidence="6" type="ORF">GRF59_05500</name>
</gene>
<dbReference type="GO" id="GO:0008745">
    <property type="term" value="F:N-acetylmuramoyl-L-alanine amidase activity"/>
    <property type="evidence" value="ECO:0007669"/>
    <property type="project" value="UniProtKB-EC"/>
</dbReference>
<feature type="domain" description="N-acetylmuramoyl-L-alanine amidase" evidence="5">
    <location>
        <begin position="18"/>
        <end position="159"/>
    </location>
</feature>
<evidence type="ECO:0000313" key="6">
    <source>
        <dbReference type="EMBL" id="MWV43079.1"/>
    </source>
</evidence>
<dbReference type="InterPro" id="IPR036505">
    <property type="entry name" value="Amidase/PGRP_sf"/>
</dbReference>
<organism evidence="6 7">
    <name type="scientific">Paenibacillus dendrobii</name>
    <dbReference type="NCBI Taxonomy" id="2691084"/>
    <lineage>
        <taxon>Bacteria</taxon>
        <taxon>Bacillati</taxon>
        <taxon>Bacillota</taxon>
        <taxon>Bacilli</taxon>
        <taxon>Bacillales</taxon>
        <taxon>Paenibacillaceae</taxon>
        <taxon>Paenibacillus</taxon>
    </lineage>
</organism>
<dbReference type="SMART" id="SM00644">
    <property type="entry name" value="Ami_2"/>
    <property type="match status" value="1"/>
</dbReference>
<keyword evidence="4" id="KW-0961">Cell wall biogenesis/degradation</keyword>
<keyword evidence="3" id="KW-0378">Hydrolase</keyword>
<dbReference type="AlphaFoldDB" id="A0A7X3IFQ9"/>
<evidence type="ECO:0000256" key="2">
    <source>
        <dbReference type="ARBA" id="ARBA00011901"/>
    </source>
</evidence>
<dbReference type="GO" id="GO:0009254">
    <property type="term" value="P:peptidoglycan turnover"/>
    <property type="evidence" value="ECO:0007669"/>
    <property type="project" value="TreeGrafter"/>
</dbReference>
<dbReference type="RefSeq" id="WP_160496625.1">
    <property type="nucleotide sequence ID" value="NZ_WUBI01000001.1"/>
</dbReference>
<dbReference type="PANTHER" id="PTHR30417:SF1">
    <property type="entry name" value="N-ACETYLMURAMOYL-L-ALANINE AMIDASE AMID"/>
    <property type="match status" value="1"/>
</dbReference>
<protein>
    <recommendedName>
        <fullName evidence="2">N-acetylmuramoyl-L-alanine amidase</fullName>
        <ecNumber evidence="2">3.5.1.28</ecNumber>
    </recommendedName>
</protein>
<dbReference type="Gene3D" id="3.40.80.10">
    <property type="entry name" value="Peptidoglycan recognition protein-like"/>
    <property type="match status" value="1"/>
</dbReference>
<evidence type="ECO:0000256" key="1">
    <source>
        <dbReference type="ARBA" id="ARBA00001561"/>
    </source>
</evidence>
<evidence type="ECO:0000256" key="4">
    <source>
        <dbReference type="ARBA" id="ARBA00023316"/>
    </source>
</evidence>
<dbReference type="Proteomes" id="UP000460318">
    <property type="component" value="Unassembled WGS sequence"/>
</dbReference>
<evidence type="ECO:0000259" key="5">
    <source>
        <dbReference type="SMART" id="SM00644"/>
    </source>
</evidence>
<reference evidence="6 7" key="1">
    <citation type="submission" date="2019-12" db="EMBL/GenBank/DDBJ databases">
        <title>Paenibacillus sp. nov., an endophytic bacterium isolated from the stem of Dendrobium.</title>
        <authorList>
            <person name="Zhao R."/>
        </authorList>
    </citation>
    <scope>NUCLEOTIDE SEQUENCE [LARGE SCALE GENOMIC DNA]</scope>
    <source>
        <strain evidence="6 7">HJL G12</strain>
    </source>
</reference>
<accession>A0A7X3IFQ9</accession>
<dbReference type="PANTHER" id="PTHR30417">
    <property type="entry name" value="N-ACETYLMURAMOYL-L-ALANINE AMIDASE AMID"/>
    <property type="match status" value="1"/>
</dbReference>
<dbReference type="InterPro" id="IPR051206">
    <property type="entry name" value="NAMLAA_amidase_2"/>
</dbReference>
<dbReference type="Pfam" id="PF01510">
    <property type="entry name" value="Amidase_2"/>
    <property type="match status" value="1"/>
</dbReference>
<dbReference type="GO" id="GO:0071555">
    <property type="term" value="P:cell wall organization"/>
    <property type="evidence" value="ECO:0007669"/>
    <property type="project" value="UniProtKB-KW"/>
</dbReference>
<comment type="catalytic activity">
    <reaction evidence="1">
        <text>Hydrolyzes the link between N-acetylmuramoyl residues and L-amino acid residues in certain cell-wall glycopeptides.</text>
        <dbReference type="EC" id="3.5.1.28"/>
    </reaction>
</comment>
<dbReference type="EC" id="3.5.1.28" evidence="2"/>
<dbReference type="EMBL" id="WUBI01000001">
    <property type="protein sequence ID" value="MWV43079.1"/>
    <property type="molecule type" value="Genomic_DNA"/>
</dbReference>
<dbReference type="SUPFAM" id="SSF55846">
    <property type="entry name" value="N-acetylmuramoyl-L-alanine amidase-like"/>
    <property type="match status" value="1"/>
</dbReference>
<keyword evidence="7" id="KW-1185">Reference proteome</keyword>
<proteinExistence type="predicted"/>
<name>A0A7X3IFQ9_9BACL</name>